<dbReference type="InterPro" id="IPR000301">
    <property type="entry name" value="Tetraspanin_animals"/>
</dbReference>
<evidence type="ECO:0000256" key="6">
    <source>
        <dbReference type="ARBA" id="ARBA00023180"/>
    </source>
</evidence>
<evidence type="ECO:0000256" key="10">
    <source>
        <dbReference type="RuleBase" id="RU361218"/>
    </source>
</evidence>
<evidence type="ECO:0000256" key="4">
    <source>
        <dbReference type="ARBA" id="ARBA00022989"/>
    </source>
</evidence>
<feature type="transmembrane region" description="Helical" evidence="10">
    <location>
        <begin position="12"/>
        <end position="32"/>
    </location>
</feature>
<comment type="caution">
    <text evidence="11">The sequence shown here is derived from an EMBL/GenBank/DDBJ whole genome shotgun (WGS) entry which is preliminary data.</text>
</comment>
<dbReference type="CDD" id="cd03156">
    <property type="entry name" value="uroplakin_I_like_LEL"/>
    <property type="match status" value="1"/>
</dbReference>
<dbReference type="GO" id="GO:0005765">
    <property type="term" value="C:lysosomal membrane"/>
    <property type="evidence" value="ECO:0007669"/>
    <property type="project" value="UniProtKB-SubCell"/>
</dbReference>
<evidence type="ECO:0000313" key="12">
    <source>
        <dbReference type="Proteomes" id="UP000327468"/>
    </source>
</evidence>
<evidence type="ECO:0000256" key="1">
    <source>
        <dbReference type="ARBA" id="ARBA00004155"/>
    </source>
</evidence>
<evidence type="ECO:0000256" key="3">
    <source>
        <dbReference type="ARBA" id="ARBA00022692"/>
    </source>
</evidence>
<dbReference type="InterPro" id="IPR018503">
    <property type="entry name" value="Tetraspanin_CS"/>
</dbReference>
<evidence type="ECO:0000256" key="5">
    <source>
        <dbReference type="ARBA" id="ARBA00023136"/>
    </source>
</evidence>
<comment type="function">
    <text evidence="9">Structural component of specialized membrane microdomains known as tetraspanin-enriched microdomains (TERMs), which act as platforms for receptor clustering and signaling. Participates thereby in diverse biological functions such as cell signal transduction, adhesion, migration and protein trafficking. Regulates neuronal differentiation in response to NGF by facilitating NGF-mediated activation of NTRK1/TRKA receptor tyrosine kinase and subsequent downstream signaling pathways. Plays a role in the inhibition of TNFalpha-induced apoptosis. Mechanistically, inhibits the NF-kappa-B signaling pathway by blocking phosphorylation of CHUK. Also promotes the stability of the thiamine transporter 1/SLC19A2 in intestinal epithelial cells leading to an increase of thiamine uptake process.</text>
</comment>
<dbReference type="PANTHER" id="PTHR19282:SF216">
    <property type="entry name" value="TETRASPANIN-1"/>
    <property type="match status" value="1"/>
</dbReference>
<dbReference type="PRINTS" id="PR00259">
    <property type="entry name" value="TMFOUR"/>
</dbReference>
<feature type="transmembrane region" description="Helical" evidence="10">
    <location>
        <begin position="209"/>
        <end position="237"/>
    </location>
</feature>
<dbReference type="PANTHER" id="PTHR19282">
    <property type="entry name" value="TETRASPANIN"/>
    <property type="match status" value="1"/>
</dbReference>
<comment type="similarity">
    <text evidence="2 10">Belongs to the tetraspanin (TM4SF) family.</text>
</comment>
<keyword evidence="5 10" id="KW-0472">Membrane</keyword>
<evidence type="ECO:0000256" key="7">
    <source>
        <dbReference type="ARBA" id="ARBA00023228"/>
    </source>
</evidence>
<comment type="subcellular location">
    <subcellularLocation>
        <location evidence="1">Lysosome membrane</location>
        <topology evidence="1">Multi-pass membrane protein</topology>
    </subcellularLocation>
    <subcellularLocation>
        <location evidence="10">Membrane</location>
        <topology evidence="10">Multi-pass membrane protein</topology>
    </subcellularLocation>
</comment>
<feature type="transmembrane region" description="Helical" evidence="10">
    <location>
        <begin position="86"/>
        <end position="111"/>
    </location>
</feature>
<evidence type="ECO:0000256" key="2">
    <source>
        <dbReference type="ARBA" id="ARBA00006840"/>
    </source>
</evidence>
<evidence type="ECO:0000256" key="8">
    <source>
        <dbReference type="ARBA" id="ARBA00046464"/>
    </source>
</evidence>
<dbReference type="Pfam" id="PF00335">
    <property type="entry name" value="Tetraspanin"/>
    <property type="match status" value="1"/>
</dbReference>
<sequence>MGLFEFAKVMMVVYNLLILVGGSGLIAVGFWMRLSGDVLGSNVLGVFSINAAYTIKVDIFFISVGIIMVLLGFLGCCGAKKESKCLLIMFFSIIVIIFISELTIGLFALAYSSYIGKFLRSWGRPVLQDQYGRDFHFTNLWNMTMTKLHCCGFDNYTDFIGSYYSKHYGEIYHPSCCGNTTFICDLEHAQNSTVQGCFKWLVEALDSKLYILGAIAAGVGGIETGAMLVSLYLFCYLDKDAS</sequence>
<dbReference type="InterPro" id="IPR018499">
    <property type="entry name" value="Tetraspanin/Peripherin"/>
</dbReference>
<dbReference type="PROSITE" id="PS00421">
    <property type="entry name" value="TM4_1"/>
    <property type="match status" value="1"/>
</dbReference>
<keyword evidence="4 10" id="KW-1133">Transmembrane helix</keyword>
<evidence type="ECO:0000256" key="9">
    <source>
        <dbReference type="ARBA" id="ARBA00054958"/>
    </source>
</evidence>
<dbReference type="Gene3D" id="1.10.1450.10">
    <property type="entry name" value="Tetraspanin"/>
    <property type="match status" value="1"/>
</dbReference>
<dbReference type="Proteomes" id="UP000327468">
    <property type="component" value="Chromosome 2"/>
</dbReference>
<comment type="subunit">
    <text evidence="8">Interacts with SLC19A2. Interacts with NTRK1/TRKA.</text>
</comment>
<keyword evidence="12" id="KW-1185">Reference proteome</keyword>
<dbReference type="GO" id="GO:0005886">
    <property type="term" value="C:plasma membrane"/>
    <property type="evidence" value="ECO:0007669"/>
    <property type="project" value="TreeGrafter"/>
</dbReference>
<dbReference type="SUPFAM" id="SSF48652">
    <property type="entry name" value="Tetraspanin"/>
    <property type="match status" value="1"/>
</dbReference>
<keyword evidence="7" id="KW-0458">Lysosome</keyword>
<reference evidence="11 12" key="1">
    <citation type="submission" date="2019-06" db="EMBL/GenBank/DDBJ databases">
        <title>A chromosome-scale genome assembly of the striped catfish, Pangasianodon hypophthalmus.</title>
        <authorList>
            <person name="Wen M."/>
            <person name="Zahm M."/>
            <person name="Roques C."/>
            <person name="Cabau C."/>
            <person name="Klopp C."/>
            <person name="Donnadieu C."/>
            <person name="Jouanno E."/>
            <person name="Avarre J.-C."/>
            <person name="Campet M."/>
            <person name="Ha T.T.T."/>
            <person name="Dugue R."/>
            <person name="Lampietro C."/>
            <person name="Louis A."/>
            <person name="Herpin A."/>
            <person name="Echchiki A."/>
            <person name="Berthelot C."/>
            <person name="Parey E."/>
            <person name="Roest-Crollius H."/>
            <person name="Braasch I."/>
            <person name="Postlethwait J."/>
            <person name="Bobe J."/>
            <person name="Montfort J."/>
            <person name="Bouchez O."/>
            <person name="Begum T."/>
            <person name="Schartl M."/>
            <person name="Guiguen Y."/>
        </authorList>
    </citation>
    <scope>NUCLEOTIDE SEQUENCE [LARGE SCALE GENOMIC DNA]</scope>
    <source>
        <strain evidence="11 12">Indonesia</strain>
        <tissue evidence="11">Blood</tissue>
    </source>
</reference>
<gene>
    <name evidence="11" type="ORF">PHYPO_G00106480</name>
</gene>
<dbReference type="AlphaFoldDB" id="A0A5N5PXG9"/>
<keyword evidence="3 10" id="KW-0812">Transmembrane</keyword>
<protein>
    <recommendedName>
        <fullName evidence="10">Tetraspanin</fullName>
    </recommendedName>
</protein>
<organism evidence="11 12">
    <name type="scientific">Pangasianodon hypophthalmus</name>
    <name type="common">Striped catfish</name>
    <name type="synonym">Helicophagus hypophthalmus</name>
    <dbReference type="NCBI Taxonomy" id="310915"/>
    <lineage>
        <taxon>Eukaryota</taxon>
        <taxon>Metazoa</taxon>
        <taxon>Chordata</taxon>
        <taxon>Craniata</taxon>
        <taxon>Vertebrata</taxon>
        <taxon>Euteleostomi</taxon>
        <taxon>Actinopterygii</taxon>
        <taxon>Neopterygii</taxon>
        <taxon>Teleostei</taxon>
        <taxon>Ostariophysi</taxon>
        <taxon>Siluriformes</taxon>
        <taxon>Pangasiidae</taxon>
        <taxon>Pangasianodon</taxon>
    </lineage>
</organism>
<evidence type="ECO:0000313" key="11">
    <source>
        <dbReference type="EMBL" id="KAB5584354.1"/>
    </source>
</evidence>
<keyword evidence="6" id="KW-0325">Glycoprotein</keyword>
<dbReference type="PIRSF" id="PIRSF002419">
    <property type="entry name" value="Tetraspanin"/>
    <property type="match status" value="1"/>
</dbReference>
<accession>A0A5N5PXG9</accession>
<proteinExistence type="inferred from homology"/>
<feature type="transmembrane region" description="Helical" evidence="10">
    <location>
        <begin position="52"/>
        <end position="74"/>
    </location>
</feature>
<dbReference type="EMBL" id="VFJC01000003">
    <property type="protein sequence ID" value="KAB5584354.1"/>
    <property type="molecule type" value="Genomic_DNA"/>
</dbReference>
<name>A0A5N5PXG9_PANHP</name>
<dbReference type="InterPro" id="IPR008952">
    <property type="entry name" value="Tetraspanin_EC2_sf"/>
</dbReference>